<keyword evidence="8 15" id="KW-0812">Transmembrane</keyword>
<dbReference type="InterPro" id="IPR003660">
    <property type="entry name" value="HAMP_dom"/>
</dbReference>
<dbReference type="GO" id="GO:0005524">
    <property type="term" value="F:ATP binding"/>
    <property type="evidence" value="ECO:0007669"/>
    <property type="project" value="UniProtKB-KW"/>
</dbReference>
<dbReference type="NCBIfam" id="TIGR01386">
    <property type="entry name" value="cztS_silS_copS"/>
    <property type="match status" value="1"/>
</dbReference>
<keyword evidence="11 15" id="KW-0067">ATP-binding</keyword>
<dbReference type="EMBL" id="QGKM01000109">
    <property type="protein sequence ID" value="PWQ92224.1"/>
    <property type="molecule type" value="Genomic_DNA"/>
</dbReference>
<evidence type="ECO:0000256" key="14">
    <source>
        <dbReference type="ARBA" id="ARBA00023136"/>
    </source>
</evidence>
<dbReference type="Pfam" id="PF00672">
    <property type="entry name" value="HAMP"/>
    <property type="match status" value="1"/>
</dbReference>
<proteinExistence type="predicted"/>
<comment type="function">
    <text evidence="15">Member of a two-component regulatory system.</text>
</comment>
<dbReference type="GO" id="GO:0005886">
    <property type="term" value="C:plasma membrane"/>
    <property type="evidence" value="ECO:0007669"/>
    <property type="project" value="UniProtKB-SubCell"/>
</dbReference>
<dbReference type="Pfam" id="PF00512">
    <property type="entry name" value="HisKA"/>
    <property type="match status" value="1"/>
</dbReference>
<feature type="transmembrane region" description="Helical" evidence="15">
    <location>
        <begin position="6"/>
        <end position="25"/>
    </location>
</feature>
<evidence type="ECO:0000256" key="6">
    <source>
        <dbReference type="ARBA" id="ARBA00022553"/>
    </source>
</evidence>
<evidence type="ECO:0000256" key="5">
    <source>
        <dbReference type="ARBA" id="ARBA00022519"/>
    </source>
</evidence>
<feature type="domain" description="HAMP" evidence="17">
    <location>
        <begin position="26"/>
        <end position="79"/>
    </location>
</feature>
<reference evidence="18 19" key="1">
    <citation type="submission" date="2018-05" db="EMBL/GenBank/DDBJ databases">
        <title>Leucothrix arctica sp. nov., isolated from Arctic seawater.</title>
        <authorList>
            <person name="Choi A."/>
            <person name="Baek K."/>
        </authorList>
    </citation>
    <scope>NUCLEOTIDE SEQUENCE [LARGE SCALE GENOMIC DNA]</scope>
    <source>
        <strain evidence="18 19">JCM 18388</strain>
    </source>
</reference>
<dbReference type="SMART" id="SM00388">
    <property type="entry name" value="HisKA"/>
    <property type="match status" value="1"/>
</dbReference>
<evidence type="ECO:0000256" key="13">
    <source>
        <dbReference type="ARBA" id="ARBA00023012"/>
    </source>
</evidence>
<dbReference type="PROSITE" id="PS50109">
    <property type="entry name" value="HIS_KIN"/>
    <property type="match status" value="1"/>
</dbReference>
<dbReference type="InterPro" id="IPR050428">
    <property type="entry name" value="TCS_sensor_his_kinase"/>
</dbReference>
<dbReference type="InterPro" id="IPR005467">
    <property type="entry name" value="His_kinase_dom"/>
</dbReference>
<keyword evidence="5 15" id="KW-0997">Cell inner membrane</keyword>
<dbReference type="RefSeq" id="WP_109839860.1">
    <property type="nucleotide sequence ID" value="NZ_QGKM01000109.1"/>
</dbReference>
<evidence type="ECO:0000256" key="15">
    <source>
        <dbReference type="RuleBase" id="RU364088"/>
    </source>
</evidence>
<dbReference type="SMART" id="SM00387">
    <property type="entry name" value="HATPase_c"/>
    <property type="match status" value="1"/>
</dbReference>
<dbReference type="InterPro" id="IPR006290">
    <property type="entry name" value="CztS_silS_copS"/>
</dbReference>
<keyword evidence="4 15" id="KW-1003">Cell membrane</keyword>
<evidence type="ECO:0000256" key="8">
    <source>
        <dbReference type="ARBA" id="ARBA00022692"/>
    </source>
</evidence>
<dbReference type="EC" id="2.7.13.3" evidence="15"/>
<evidence type="ECO:0000256" key="10">
    <source>
        <dbReference type="ARBA" id="ARBA00022777"/>
    </source>
</evidence>
<keyword evidence="19" id="KW-1185">Reference proteome</keyword>
<keyword evidence="9 15" id="KW-0547">Nucleotide-binding</keyword>
<evidence type="ECO:0000256" key="3">
    <source>
        <dbReference type="ARBA" id="ARBA00004533"/>
    </source>
</evidence>
<dbReference type="InterPro" id="IPR003661">
    <property type="entry name" value="HisK_dim/P_dom"/>
</dbReference>
<accession>A0A317C0P1</accession>
<comment type="caution">
    <text evidence="18">The sequence shown here is derived from an EMBL/GenBank/DDBJ whole genome shotgun (WGS) entry which is preliminary data.</text>
</comment>
<dbReference type="InterPro" id="IPR003594">
    <property type="entry name" value="HATPase_dom"/>
</dbReference>
<evidence type="ECO:0000259" key="17">
    <source>
        <dbReference type="PROSITE" id="PS50885"/>
    </source>
</evidence>
<dbReference type="SUPFAM" id="SSF47384">
    <property type="entry name" value="Homodimeric domain of signal transducing histidine kinase"/>
    <property type="match status" value="1"/>
</dbReference>
<dbReference type="Gene3D" id="1.10.287.130">
    <property type="match status" value="1"/>
</dbReference>
<keyword evidence="6" id="KW-0597">Phosphoprotein</keyword>
<dbReference type="PANTHER" id="PTHR45436:SF15">
    <property type="entry name" value="SENSOR HISTIDINE KINASE CUSS"/>
    <property type="match status" value="1"/>
</dbReference>
<dbReference type="Gene3D" id="3.30.565.10">
    <property type="entry name" value="Histidine kinase-like ATPase, C-terminal domain"/>
    <property type="match status" value="1"/>
</dbReference>
<keyword evidence="13 15" id="KW-0902">Two-component regulatory system</keyword>
<dbReference type="InterPro" id="IPR004358">
    <property type="entry name" value="Sig_transdc_His_kin-like_C"/>
</dbReference>
<comment type="subcellular location">
    <subcellularLocation>
        <location evidence="3 15">Cell inner membrane</location>
    </subcellularLocation>
    <subcellularLocation>
        <location evidence="2">Membrane</location>
        <topology evidence="2">Multi-pass membrane protein</topology>
    </subcellularLocation>
</comment>
<evidence type="ECO:0000256" key="1">
    <source>
        <dbReference type="ARBA" id="ARBA00000085"/>
    </source>
</evidence>
<gene>
    <name evidence="18" type="ORF">DKW60_22280</name>
</gene>
<evidence type="ECO:0000256" key="11">
    <source>
        <dbReference type="ARBA" id="ARBA00022840"/>
    </source>
</evidence>
<evidence type="ECO:0000259" key="16">
    <source>
        <dbReference type="PROSITE" id="PS50109"/>
    </source>
</evidence>
<dbReference type="PROSITE" id="PS50885">
    <property type="entry name" value="HAMP"/>
    <property type="match status" value="1"/>
</dbReference>
<evidence type="ECO:0000256" key="4">
    <source>
        <dbReference type="ARBA" id="ARBA00022475"/>
    </source>
</evidence>
<keyword evidence="7 15" id="KW-0808">Transferase</keyword>
<dbReference type="CDD" id="cd00082">
    <property type="entry name" value="HisKA"/>
    <property type="match status" value="1"/>
</dbReference>
<dbReference type="GO" id="GO:0000155">
    <property type="term" value="F:phosphorelay sensor kinase activity"/>
    <property type="evidence" value="ECO:0007669"/>
    <property type="project" value="InterPro"/>
</dbReference>
<protein>
    <recommendedName>
        <fullName evidence="15">Sensor protein</fullName>
        <ecNumber evidence="15">2.7.13.3</ecNumber>
    </recommendedName>
</protein>
<dbReference type="OrthoDB" id="9809766at2"/>
<evidence type="ECO:0000313" key="19">
    <source>
        <dbReference type="Proteomes" id="UP000245539"/>
    </source>
</evidence>
<dbReference type="Proteomes" id="UP000245539">
    <property type="component" value="Unassembled WGS sequence"/>
</dbReference>
<dbReference type="PANTHER" id="PTHR45436">
    <property type="entry name" value="SENSOR HISTIDINE KINASE YKOH"/>
    <property type="match status" value="1"/>
</dbReference>
<evidence type="ECO:0000256" key="2">
    <source>
        <dbReference type="ARBA" id="ARBA00004141"/>
    </source>
</evidence>
<sequence length="301" mass="34059">MVNLVIFWSVLVSLMISGLSSIFIVNRGLSPLKKFEHYLTKISPGRLNIRIPTQELPVELETLSKTQNAMLDRLDLGFQRLSEFSSDIAHELKTPLSNMTTQTQVMLSADRALAEYQDTLGSNLEELERINKTINDILYLAKSENSLLYQNNEMLNLSEEISRLIEYHDIAGEEKGVSIHLKGQGELFYDKSMFQRVMNNLFTNAIRHASPNSIIQVIIKQLDNELSIGVTNHGDTIPKESLPFIFDRFYRADKSRVHTNSVGAGLGLPITQSIIEAYGGTILAKSFDRSTEFWISFQKIT</sequence>
<organism evidence="18 19">
    <name type="scientific">Leucothrix pacifica</name>
    <dbReference type="NCBI Taxonomy" id="1247513"/>
    <lineage>
        <taxon>Bacteria</taxon>
        <taxon>Pseudomonadati</taxon>
        <taxon>Pseudomonadota</taxon>
        <taxon>Gammaproteobacteria</taxon>
        <taxon>Thiotrichales</taxon>
        <taxon>Thiotrichaceae</taxon>
        <taxon>Leucothrix</taxon>
    </lineage>
</organism>
<evidence type="ECO:0000256" key="7">
    <source>
        <dbReference type="ARBA" id="ARBA00022679"/>
    </source>
</evidence>
<dbReference type="InterPro" id="IPR036890">
    <property type="entry name" value="HATPase_C_sf"/>
</dbReference>
<feature type="domain" description="Histidine kinase" evidence="16">
    <location>
        <begin position="87"/>
        <end position="301"/>
    </location>
</feature>
<dbReference type="Pfam" id="PF02518">
    <property type="entry name" value="HATPase_c"/>
    <property type="match status" value="1"/>
</dbReference>
<dbReference type="CDD" id="cd06225">
    <property type="entry name" value="HAMP"/>
    <property type="match status" value="1"/>
</dbReference>
<comment type="catalytic activity">
    <reaction evidence="1 15">
        <text>ATP + protein L-histidine = ADP + protein N-phospho-L-histidine.</text>
        <dbReference type="EC" id="2.7.13.3"/>
    </reaction>
</comment>
<dbReference type="SUPFAM" id="SSF55874">
    <property type="entry name" value="ATPase domain of HSP90 chaperone/DNA topoisomerase II/histidine kinase"/>
    <property type="match status" value="1"/>
</dbReference>
<keyword evidence="10 15" id="KW-0418">Kinase</keyword>
<evidence type="ECO:0000313" key="18">
    <source>
        <dbReference type="EMBL" id="PWQ92224.1"/>
    </source>
</evidence>
<evidence type="ECO:0000256" key="9">
    <source>
        <dbReference type="ARBA" id="ARBA00022741"/>
    </source>
</evidence>
<keyword evidence="12 15" id="KW-1133">Transmembrane helix</keyword>
<keyword evidence="14 15" id="KW-0472">Membrane</keyword>
<dbReference type="AlphaFoldDB" id="A0A317C0P1"/>
<evidence type="ECO:0000256" key="12">
    <source>
        <dbReference type="ARBA" id="ARBA00022989"/>
    </source>
</evidence>
<dbReference type="PRINTS" id="PR00344">
    <property type="entry name" value="BCTRLSENSOR"/>
</dbReference>
<dbReference type="Gene3D" id="6.10.340.10">
    <property type="match status" value="1"/>
</dbReference>
<name>A0A317C0P1_9GAMM</name>
<dbReference type="InterPro" id="IPR036097">
    <property type="entry name" value="HisK_dim/P_sf"/>
</dbReference>